<proteinExistence type="predicted"/>
<protein>
    <submittedName>
        <fullName evidence="2">Uncharacterized protein</fullName>
    </submittedName>
</protein>
<feature type="compositionally biased region" description="Basic and acidic residues" evidence="1">
    <location>
        <begin position="79"/>
        <end position="89"/>
    </location>
</feature>
<evidence type="ECO:0000256" key="1">
    <source>
        <dbReference type="SAM" id="MobiDB-lite"/>
    </source>
</evidence>
<feature type="region of interest" description="Disordered" evidence="1">
    <location>
        <begin position="65"/>
        <end position="117"/>
    </location>
</feature>
<evidence type="ECO:0000313" key="3">
    <source>
        <dbReference type="Proteomes" id="UP000436088"/>
    </source>
</evidence>
<comment type="caution">
    <text evidence="2">The sequence shown here is derived from an EMBL/GenBank/DDBJ whole genome shotgun (WGS) entry which is preliminary data.</text>
</comment>
<gene>
    <name evidence="2" type="ORF">F3Y22_tig00110890pilonHSYRG00045</name>
</gene>
<dbReference type="Proteomes" id="UP000436088">
    <property type="component" value="Unassembled WGS sequence"/>
</dbReference>
<evidence type="ECO:0000313" key="2">
    <source>
        <dbReference type="EMBL" id="KAE8691199.1"/>
    </source>
</evidence>
<name>A0A6A2ZIN6_HIBSY</name>
<accession>A0A6A2ZIN6</accession>
<sequence>MISKRSNFVNASLRVALYRLDIPLKADVQELNDDRLVQLMSRFGGFDIVVVTVFFVAPRYALPYPTIPEPWKGHNGYNPDKENDRHGRSSNDVSRLEPVSQYNQSACDGLVHSHNTP</sequence>
<dbReference type="EMBL" id="VEPZ02001149">
    <property type="protein sequence ID" value="KAE8691199.1"/>
    <property type="molecule type" value="Genomic_DNA"/>
</dbReference>
<keyword evidence="3" id="KW-1185">Reference proteome</keyword>
<dbReference type="AlphaFoldDB" id="A0A6A2ZIN6"/>
<organism evidence="2 3">
    <name type="scientific">Hibiscus syriacus</name>
    <name type="common">Rose of Sharon</name>
    <dbReference type="NCBI Taxonomy" id="106335"/>
    <lineage>
        <taxon>Eukaryota</taxon>
        <taxon>Viridiplantae</taxon>
        <taxon>Streptophyta</taxon>
        <taxon>Embryophyta</taxon>
        <taxon>Tracheophyta</taxon>
        <taxon>Spermatophyta</taxon>
        <taxon>Magnoliopsida</taxon>
        <taxon>eudicotyledons</taxon>
        <taxon>Gunneridae</taxon>
        <taxon>Pentapetalae</taxon>
        <taxon>rosids</taxon>
        <taxon>malvids</taxon>
        <taxon>Malvales</taxon>
        <taxon>Malvaceae</taxon>
        <taxon>Malvoideae</taxon>
        <taxon>Hibiscus</taxon>
    </lineage>
</organism>
<reference evidence="2" key="1">
    <citation type="submission" date="2019-09" db="EMBL/GenBank/DDBJ databases">
        <title>Draft genome information of white flower Hibiscus syriacus.</title>
        <authorList>
            <person name="Kim Y.-M."/>
        </authorList>
    </citation>
    <scope>NUCLEOTIDE SEQUENCE [LARGE SCALE GENOMIC DNA]</scope>
    <source>
        <strain evidence="2">YM2019G1</strain>
    </source>
</reference>